<name>A0AAP0L2N3_9MAGN</name>
<dbReference type="EMBL" id="JBBNAF010000002">
    <property type="protein sequence ID" value="KAK9163281.1"/>
    <property type="molecule type" value="Genomic_DNA"/>
</dbReference>
<sequence length="361" mass="41372">MNLLDYYEESGDESLRLVINNFMRAVGRAGRPFLHTSYDLRSLSQGRELARLILLKPLVDGVPVMIEILYALYLCIGETKCRDEVHYGTRILRFRSVGSSLGRSTTRQTNLHHHFEILRILRELASLHLYHVLRECPINKRRVLIVQDTPTGNPQVYVPYYMRYAAHEVRFLGDVGIPHRFSQVGMSKPVAHSKICIMQETSVIFFVENGLKLSANPSRYSFCRCLNVKTSSRGSPLSALVKYLPFMIPPTLFVYIITFEKAHQLFVRYIFYMRNQFTTLQETVNAATLKSVEFDEYSIVDEYLSEPNETVEVSSHEPDITVAQNKWFGPPPPCLFFTALGPSSISRPVVRSARFHAIKPS</sequence>
<organism evidence="1 2">
    <name type="scientific">Stephania yunnanensis</name>
    <dbReference type="NCBI Taxonomy" id="152371"/>
    <lineage>
        <taxon>Eukaryota</taxon>
        <taxon>Viridiplantae</taxon>
        <taxon>Streptophyta</taxon>
        <taxon>Embryophyta</taxon>
        <taxon>Tracheophyta</taxon>
        <taxon>Spermatophyta</taxon>
        <taxon>Magnoliopsida</taxon>
        <taxon>Ranunculales</taxon>
        <taxon>Menispermaceae</taxon>
        <taxon>Menispermoideae</taxon>
        <taxon>Cissampelideae</taxon>
        <taxon>Stephania</taxon>
    </lineage>
</organism>
<keyword evidence="2" id="KW-1185">Reference proteome</keyword>
<dbReference type="AlphaFoldDB" id="A0AAP0L2N3"/>
<proteinExistence type="predicted"/>
<accession>A0AAP0L2N3</accession>
<evidence type="ECO:0000313" key="1">
    <source>
        <dbReference type="EMBL" id="KAK9163281.1"/>
    </source>
</evidence>
<reference evidence="1 2" key="1">
    <citation type="submission" date="2024-01" db="EMBL/GenBank/DDBJ databases">
        <title>Genome assemblies of Stephania.</title>
        <authorList>
            <person name="Yang L."/>
        </authorList>
    </citation>
    <scope>NUCLEOTIDE SEQUENCE [LARGE SCALE GENOMIC DNA]</scope>
    <source>
        <strain evidence="1">YNDBR</strain>
        <tissue evidence="1">Leaf</tissue>
    </source>
</reference>
<dbReference type="Proteomes" id="UP001420932">
    <property type="component" value="Unassembled WGS sequence"/>
</dbReference>
<comment type="caution">
    <text evidence="1">The sequence shown here is derived from an EMBL/GenBank/DDBJ whole genome shotgun (WGS) entry which is preliminary data.</text>
</comment>
<protein>
    <submittedName>
        <fullName evidence="1">Uncharacterized protein</fullName>
    </submittedName>
</protein>
<evidence type="ECO:0000313" key="2">
    <source>
        <dbReference type="Proteomes" id="UP001420932"/>
    </source>
</evidence>
<gene>
    <name evidence="1" type="ORF">Syun_004183</name>
</gene>